<keyword evidence="3" id="KW-1185">Reference proteome</keyword>
<evidence type="ECO:0000313" key="3">
    <source>
        <dbReference type="Proteomes" id="UP000026961"/>
    </source>
</evidence>
<dbReference type="EnsemblPlants" id="OGLUM12G07140.1">
    <property type="protein sequence ID" value="OGLUM12G07140.1"/>
    <property type="gene ID" value="OGLUM12G07140"/>
</dbReference>
<protein>
    <recommendedName>
        <fullName evidence="4">DUF834 domain-containing protein</fullName>
    </recommendedName>
</protein>
<name>A0A0E0BQC6_9ORYZ</name>
<proteinExistence type="predicted"/>
<evidence type="ECO:0008006" key="4">
    <source>
        <dbReference type="Google" id="ProtNLM"/>
    </source>
</evidence>
<evidence type="ECO:0000313" key="2">
    <source>
        <dbReference type="EnsemblPlants" id="OGLUM12G07140.1"/>
    </source>
</evidence>
<feature type="region of interest" description="Disordered" evidence="1">
    <location>
        <begin position="29"/>
        <end position="101"/>
    </location>
</feature>
<feature type="compositionally biased region" description="Basic and acidic residues" evidence="1">
    <location>
        <begin position="34"/>
        <end position="44"/>
    </location>
</feature>
<dbReference type="Proteomes" id="UP000026961">
    <property type="component" value="Chromosome 12"/>
</dbReference>
<dbReference type="HOGENOM" id="CLU_2296103_0_0_1"/>
<sequence>MKESGLAMGTREVSRWLVEARNDAAAMEDEWGIGDDRSATEARDQAAAMTMEGGGSGKWEEELTLRGSRGAGRTKDMEKGGSKQGYGEGSSSGLVGHVVEE</sequence>
<dbReference type="Gramene" id="OGLUM12G07140.1">
    <property type="protein sequence ID" value="OGLUM12G07140.1"/>
    <property type="gene ID" value="OGLUM12G07140"/>
</dbReference>
<reference evidence="2" key="2">
    <citation type="submission" date="2018-05" db="EMBL/GenBank/DDBJ databases">
        <title>OgluRS3 (Oryza glumaepatula Reference Sequence Version 3).</title>
        <authorList>
            <person name="Zhang J."/>
            <person name="Kudrna D."/>
            <person name="Lee S."/>
            <person name="Talag J."/>
            <person name="Welchert J."/>
            <person name="Wing R.A."/>
        </authorList>
    </citation>
    <scope>NUCLEOTIDE SEQUENCE [LARGE SCALE GENOMIC DNA]</scope>
</reference>
<reference evidence="2" key="1">
    <citation type="submission" date="2015-04" db="UniProtKB">
        <authorList>
            <consortium name="EnsemblPlants"/>
        </authorList>
    </citation>
    <scope>IDENTIFICATION</scope>
</reference>
<organism evidence="2">
    <name type="scientific">Oryza glumipatula</name>
    <dbReference type="NCBI Taxonomy" id="40148"/>
    <lineage>
        <taxon>Eukaryota</taxon>
        <taxon>Viridiplantae</taxon>
        <taxon>Streptophyta</taxon>
        <taxon>Embryophyta</taxon>
        <taxon>Tracheophyta</taxon>
        <taxon>Spermatophyta</taxon>
        <taxon>Magnoliopsida</taxon>
        <taxon>Liliopsida</taxon>
        <taxon>Poales</taxon>
        <taxon>Poaceae</taxon>
        <taxon>BOP clade</taxon>
        <taxon>Oryzoideae</taxon>
        <taxon>Oryzeae</taxon>
        <taxon>Oryzinae</taxon>
        <taxon>Oryza</taxon>
    </lineage>
</organism>
<dbReference type="AlphaFoldDB" id="A0A0E0BQC6"/>
<evidence type="ECO:0000256" key="1">
    <source>
        <dbReference type="SAM" id="MobiDB-lite"/>
    </source>
</evidence>
<accession>A0A0E0BQC6</accession>